<dbReference type="Proteomes" id="UP001472677">
    <property type="component" value="Unassembled WGS sequence"/>
</dbReference>
<comment type="caution">
    <text evidence="2">The sequence shown here is derived from an EMBL/GenBank/DDBJ whole genome shotgun (WGS) entry which is preliminary data.</text>
</comment>
<proteinExistence type="predicted"/>
<feature type="region of interest" description="Disordered" evidence="1">
    <location>
        <begin position="57"/>
        <end position="77"/>
    </location>
</feature>
<gene>
    <name evidence="2" type="ORF">V6N12_018265</name>
</gene>
<dbReference type="PANTHER" id="PTHR21654:SF31">
    <property type="entry name" value="OS02G0104500 PROTEIN"/>
    <property type="match status" value="1"/>
</dbReference>
<feature type="region of interest" description="Disordered" evidence="1">
    <location>
        <begin position="140"/>
        <end position="161"/>
    </location>
</feature>
<evidence type="ECO:0000256" key="1">
    <source>
        <dbReference type="SAM" id="MobiDB-lite"/>
    </source>
</evidence>
<name>A0ABR2BPV1_9ROSI</name>
<accession>A0ABR2BPV1</accession>
<keyword evidence="3" id="KW-1185">Reference proteome</keyword>
<dbReference type="EMBL" id="JBBPBM010000093">
    <property type="protein sequence ID" value="KAK8509179.1"/>
    <property type="molecule type" value="Genomic_DNA"/>
</dbReference>
<feature type="compositionally biased region" description="Low complexity" evidence="1">
    <location>
        <begin position="57"/>
        <end position="69"/>
    </location>
</feature>
<reference evidence="2 3" key="1">
    <citation type="journal article" date="2024" name="G3 (Bethesda)">
        <title>Genome assembly of Hibiscus sabdariffa L. provides insights into metabolisms of medicinal natural products.</title>
        <authorList>
            <person name="Kim T."/>
        </authorList>
    </citation>
    <scope>NUCLEOTIDE SEQUENCE [LARGE SCALE GENOMIC DNA]</scope>
    <source>
        <strain evidence="2">TK-2024</strain>
        <tissue evidence="2">Old leaves</tissue>
    </source>
</reference>
<evidence type="ECO:0000313" key="3">
    <source>
        <dbReference type="Proteomes" id="UP001472677"/>
    </source>
</evidence>
<dbReference type="PANTHER" id="PTHR21654">
    <property type="entry name" value="FI21293P1"/>
    <property type="match status" value="1"/>
</dbReference>
<sequence>MEEDGSSSVFSTSNLHYRQQQSLIFPHQQLFQQNSGHLFHQHSHQLRKEPALNLQQNHGNQQHVSQNQHSQEDSPMKEPFWKSLHRTERSKHLDNKHWFFGELEAIYGENSPANLAFNEFQGHNAGANGVVDDVPSRVDHGPETSIGEQVSPRKIEKKKRKKKMKEQLCSMLVCFENLVKQVTVHQEELHKRLWEVIERMDKERSAKEESWRRQQATKREGEAIARANDQALASSRETLIVSYLEKITGQSINLDNNSRWPRAEDLRP</sequence>
<evidence type="ECO:0000313" key="2">
    <source>
        <dbReference type="EMBL" id="KAK8509179.1"/>
    </source>
</evidence>
<protein>
    <submittedName>
        <fullName evidence="2">Uncharacterized protein</fullName>
    </submittedName>
</protein>
<organism evidence="2 3">
    <name type="scientific">Hibiscus sabdariffa</name>
    <name type="common">roselle</name>
    <dbReference type="NCBI Taxonomy" id="183260"/>
    <lineage>
        <taxon>Eukaryota</taxon>
        <taxon>Viridiplantae</taxon>
        <taxon>Streptophyta</taxon>
        <taxon>Embryophyta</taxon>
        <taxon>Tracheophyta</taxon>
        <taxon>Spermatophyta</taxon>
        <taxon>Magnoliopsida</taxon>
        <taxon>eudicotyledons</taxon>
        <taxon>Gunneridae</taxon>
        <taxon>Pentapetalae</taxon>
        <taxon>rosids</taxon>
        <taxon>malvids</taxon>
        <taxon>Malvales</taxon>
        <taxon>Malvaceae</taxon>
        <taxon>Malvoideae</taxon>
        <taxon>Hibiscus</taxon>
    </lineage>
</organism>